<comment type="similarity">
    <text evidence="1">Belongs to the UPF0346 family.</text>
</comment>
<feature type="domain" description="YozE SAM-like" evidence="2">
    <location>
        <begin position="4"/>
        <end position="69"/>
    </location>
</feature>
<evidence type="ECO:0000313" key="4">
    <source>
        <dbReference type="Proteomes" id="UP001500782"/>
    </source>
</evidence>
<evidence type="ECO:0000259" key="2">
    <source>
        <dbReference type="Pfam" id="PF06855"/>
    </source>
</evidence>
<dbReference type="PIRSF" id="PIRSF037262">
    <property type="entry name" value="UCP037262"/>
    <property type="match status" value="1"/>
</dbReference>
<dbReference type="Gene3D" id="1.10.150.260">
    <property type="entry name" value="YozE SAM-like"/>
    <property type="match status" value="1"/>
</dbReference>
<accession>A0ABN0WFX6</accession>
<protein>
    <recommendedName>
        <fullName evidence="1">UPF0346 protein GCM10008967_28330</fullName>
    </recommendedName>
</protein>
<organism evidence="3 4">
    <name type="scientific">Bacillus carboniphilus</name>
    <dbReference type="NCBI Taxonomy" id="86663"/>
    <lineage>
        <taxon>Bacteria</taxon>
        <taxon>Bacillati</taxon>
        <taxon>Bacillota</taxon>
        <taxon>Bacilli</taxon>
        <taxon>Bacillales</taxon>
        <taxon>Bacillaceae</taxon>
        <taxon>Bacillus</taxon>
    </lineage>
</organism>
<gene>
    <name evidence="3" type="ORF">GCM10008967_28330</name>
</gene>
<name>A0ABN0WFX6_9BACI</name>
<dbReference type="Pfam" id="PF06855">
    <property type="entry name" value="YozE_SAM_like"/>
    <property type="match status" value="1"/>
</dbReference>
<reference evidence="3 4" key="1">
    <citation type="journal article" date="2019" name="Int. J. Syst. Evol. Microbiol.">
        <title>The Global Catalogue of Microorganisms (GCM) 10K type strain sequencing project: providing services to taxonomists for standard genome sequencing and annotation.</title>
        <authorList>
            <consortium name="The Broad Institute Genomics Platform"/>
            <consortium name="The Broad Institute Genome Sequencing Center for Infectious Disease"/>
            <person name="Wu L."/>
            <person name="Ma J."/>
        </authorList>
    </citation>
    <scope>NUCLEOTIDE SEQUENCE [LARGE SCALE GENOMIC DNA]</scope>
    <source>
        <strain evidence="3 4">JCM 9731</strain>
    </source>
</reference>
<dbReference type="Proteomes" id="UP001500782">
    <property type="component" value="Unassembled WGS sequence"/>
</dbReference>
<sequence>MAKSFYHFLMKYRNIEPKEEIEFFANHAYDDHSFPKLAEEYHEISSYLEMNVDYISSMKVFDEAWELYLLEES</sequence>
<proteinExistence type="inferred from homology"/>
<dbReference type="NCBIfam" id="NF010193">
    <property type="entry name" value="PRK13672.1"/>
    <property type="match status" value="1"/>
</dbReference>
<dbReference type="SUPFAM" id="SSF140652">
    <property type="entry name" value="YozE-like"/>
    <property type="match status" value="1"/>
</dbReference>
<dbReference type="EMBL" id="BAAADJ010000046">
    <property type="protein sequence ID" value="GAA0336310.1"/>
    <property type="molecule type" value="Genomic_DNA"/>
</dbReference>
<dbReference type="RefSeq" id="WP_343800130.1">
    <property type="nucleotide sequence ID" value="NZ_BAAADJ010000046.1"/>
</dbReference>
<keyword evidence="4" id="KW-1185">Reference proteome</keyword>
<dbReference type="HAMAP" id="MF_01538">
    <property type="entry name" value="UPF0346"/>
    <property type="match status" value="1"/>
</dbReference>
<evidence type="ECO:0000313" key="3">
    <source>
        <dbReference type="EMBL" id="GAA0336310.1"/>
    </source>
</evidence>
<dbReference type="InterPro" id="IPR023089">
    <property type="entry name" value="YozE_SAM-like"/>
</dbReference>
<dbReference type="InterPro" id="IPR010673">
    <property type="entry name" value="UPF0346"/>
</dbReference>
<dbReference type="InterPro" id="IPR036806">
    <property type="entry name" value="YozE_SAM-like_sf"/>
</dbReference>
<comment type="caution">
    <text evidence="3">The sequence shown here is derived from an EMBL/GenBank/DDBJ whole genome shotgun (WGS) entry which is preliminary data.</text>
</comment>
<evidence type="ECO:0000256" key="1">
    <source>
        <dbReference type="HAMAP-Rule" id="MF_01538"/>
    </source>
</evidence>